<dbReference type="GO" id="GO:0016757">
    <property type="term" value="F:glycosyltransferase activity"/>
    <property type="evidence" value="ECO:0007669"/>
    <property type="project" value="UniProtKB-ARBA"/>
</dbReference>
<organism evidence="2 3">
    <name type="scientific">Pseudomonas anguilliseptica</name>
    <dbReference type="NCBI Taxonomy" id="53406"/>
    <lineage>
        <taxon>Bacteria</taxon>
        <taxon>Pseudomonadati</taxon>
        <taxon>Pseudomonadota</taxon>
        <taxon>Gammaproteobacteria</taxon>
        <taxon>Pseudomonadales</taxon>
        <taxon>Pseudomonadaceae</taxon>
        <taxon>Pseudomonas</taxon>
    </lineage>
</organism>
<protein>
    <recommendedName>
        <fullName evidence="1">Glycosyltransferase subfamily 4-like N-terminal domain-containing protein</fullName>
    </recommendedName>
</protein>
<dbReference type="Gene3D" id="3.40.50.2000">
    <property type="entry name" value="Glycogen Phosphorylase B"/>
    <property type="match status" value="2"/>
</dbReference>
<dbReference type="PANTHER" id="PTHR45947">
    <property type="entry name" value="SULFOQUINOVOSYL TRANSFERASE SQD2"/>
    <property type="match status" value="1"/>
</dbReference>
<dbReference type="PANTHER" id="PTHR45947:SF3">
    <property type="entry name" value="SULFOQUINOVOSYL TRANSFERASE SQD2"/>
    <property type="match status" value="1"/>
</dbReference>
<reference evidence="3" key="1">
    <citation type="submission" date="2016-10" db="EMBL/GenBank/DDBJ databases">
        <authorList>
            <person name="Varghese N."/>
            <person name="Submissions S."/>
        </authorList>
    </citation>
    <scope>NUCLEOTIDE SEQUENCE [LARGE SCALE GENOMIC DNA]</scope>
    <source>
        <strain evidence="3">DSM 12111</strain>
    </source>
</reference>
<dbReference type="Pfam" id="PF13692">
    <property type="entry name" value="Glyco_trans_1_4"/>
    <property type="match status" value="1"/>
</dbReference>
<dbReference type="Proteomes" id="UP000242849">
    <property type="component" value="Unassembled WGS sequence"/>
</dbReference>
<proteinExistence type="predicted"/>
<evidence type="ECO:0000259" key="1">
    <source>
        <dbReference type="Pfam" id="PF13439"/>
    </source>
</evidence>
<feature type="domain" description="Glycosyltransferase subfamily 4-like N-terminal" evidence="1">
    <location>
        <begin position="17"/>
        <end position="122"/>
    </location>
</feature>
<dbReference type="STRING" id="53406.SAMN05421553_3583"/>
<dbReference type="Pfam" id="PF13439">
    <property type="entry name" value="Glyco_transf_4"/>
    <property type="match status" value="1"/>
</dbReference>
<dbReference type="InterPro" id="IPR028098">
    <property type="entry name" value="Glyco_trans_4-like_N"/>
</dbReference>
<dbReference type="RefSeq" id="WP_167360394.1">
    <property type="nucleotide sequence ID" value="NZ_CP156749.1"/>
</dbReference>
<gene>
    <name evidence="2" type="ORF">SAMN05421553_3583</name>
</gene>
<dbReference type="SUPFAM" id="SSF53756">
    <property type="entry name" value="UDP-Glycosyltransferase/glycogen phosphorylase"/>
    <property type="match status" value="1"/>
</dbReference>
<sequence length="339" mass="36530">MQPVQTIWLALDSRSNGGVESHVAELAMALTQQGFAVTVVLLADYGSHPLAERLCQGGVNLLKLNGRPWSLFTALQSAHPDLLHTHGYKAGILGRLYARLLRIAVVSTFHAGEIAQGRLRCYQRLDELSAPLAPAMAVSEAIALRLNCRAAVVDNFVAVPQLPARIVPRTVAFVGRFSHEKGPDRFISIARLLPEVSFLMFGDGPLREELERIAPSNVRFMGMVPSMQPHWSEIGLLCMPSRHEGLPMAALEAMAHGVVVASFAVGGVPRLRLGSAGGYLCPESDEAALTASVISWTRLTSGRRQLQAEHARQRILQGFTAAAALPAILQVYAQAKGAA</sequence>
<keyword evidence="3" id="KW-1185">Reference proteome</keyword>
<dbReference type="InterPro" id="IPR050194">
    <property type="entry name" value="Glycosyltransferase_grp1"/>
</dbReference>
<dbReference type="AlphaFoldDB" id="A0A1H5EE76"/>
<accession>A0A1H5EE76</accession>
<dbReference type="CDD" id="cd03801">
    <property type="entry name" value="GT4_PimA-like"/>
    <property type="match status" value="1"/>
</dbReference>
<name>A0A1H5EE76_PSEAG</name>
<evidence type="ECO:0000313" key="3">
    <source>
        <dbReference type="Proteomes" id="UP000242849"/>
    </source>
</evidence>
<evidence type="ECO:0000313" key="2">
    <source>
        <dbReference type="EMBL" id="SED89437.1"/>
    </source>
</evidence>
<dbReference type="EMBL" id="FNSC01000001">
    <property type="protein sequence ID" value="SED89437.1"/>
    <property type="molecule type" value="Genomic_DNA"/>
</dbReference>